<evidence type="ECO:0000256" key="1">
    <source>
        <dbReference type="SAM" id="MobiDB-lite"/>
    </source>
</evidence>
<protein>
    <recommendedName>
        <fullName evidence="2">Integrase zinc-binding domain-containing protein</fullName>
    </recommendedName>
</protein>
<feature type="domain" description="Integrase zinc-binding" evidence="2">
    <location>
        <begin position="63"/>
        <end position="106"/>
    </location>
</feature>
<dbReference type="InterPro" id="IPR041588">
    <property type="entry name" value="Integrase_H2C2"/>
</dbReference>
<evidence type="ECO:0000259" key="2">
    <source>
        <dbReference type="Pfam" id="PF17921"/>
    </source>
</evidence>
<dbReference type="EMBL" id="BLXT01000945">
    <property type="protein sequence ID" value="GFN81692.1"/>
    <property type="molecule type" value="Genomic_DNA"/>
</dbReference>
<evidence type="ECO:0000313" key="3">
    <source>
        <dbReference type="EMBL" id="GFN81692.1"/>
    </source>
</evidence>
<name>A0AAV3YGP1_9GAST</name>
<reference evidence="3 4" key="1">
    <citation type="journal article" date="2021" name="Elife">
        <title>Chloroplast acquisition without the gene transfer in kleptoplastic sea slugs, Plakobranchus ocellatus.</title>
        <authorList>
            <person name="Maeda T."/>
            <person name="Takahashi S."/>
            <person name="Yoshida T."/>
            <person name="Shimamura S."/>
            <person name="Takaki Y."/>
            <person name="Nagai Y."/>
            <person name="Toyoda A."/>
            <person name="Suzuki Y."/>
            <person name="Arimoto A."/>
            <person name="Ishii H."/>
            <person name="Satoh N."/>
            <person name="Nishiyama T."/>
            <person name="Hasebe M."/>
            <person name="Maruyama T."/>
            <person name="Minagawa J."/>
            <person name="Obokata J."/>
            <person name="Shigenobu S."/>
        </authorList>
    </citation>
    <scope>NUCLEOTIDE SEQUENCE [LARGE SCALE GENOMIC DNA]</scope>
</reference>
<accession>A0AAV3YGP1</accession>
<dbReference type="Proteomes" id="UP000735302">
    <property type="component" value="Unassembled WGS sequence"/>
</dbReference>
<organism evidence="3 4">
    <name type="scientific">Plakobranchus ocellatus</name>
    <dbReference type="NCBI Taxonomy" id="259542"/>
    <lineage>
        <taxon>Eukaryota</taxon>
        <taxon>Metazoa</taxon>
        <taxon>Spiralia</taxon>
        <taxon>Lophotrochozoa</taxon>
        <taxon>Mollusca</taxon>
        <taxon>Gastropoda</taxon>
        <taxon>Heterobranchia</taxon>
        <taxon>Euthyneura</taxon>
        <taxon>Panpulmonata</taxon>
        <taxon>Sacoglossa</taxon>
        <taxon>Placobranchoidea</taxon>
        <taxon>Plakobranchidae</taxon>
        <taxon>Plakobranchus</taxon>
    </lineage>
</organism>
<dbReference type="AlphaFoldDB" id="A0AAV3YGP1"/>
<dbReference type="Gene3D" id="1.10.340.70">
    <property type="match status" value="1"/>
</dbReference>
<sequence>MVILEKRKLSGEQLQIFIRETRSPLYGQAWNQKSSLRGIRDGEEREENVAGPHTGVGDRVESNALGSHLGFDQTEEKIASRVWWPSIRKYIRNNIKACDRRQRRAARLKKNQNSFTLSKYNISMIPNWSQHLLHANI</sequence>
<dbReference type="Pfam" id="PF17921">
    <property type="entry name" value="Integrase_H2C2"/>
    <property type="match status" value="1"/>
</dbReference>
<feature type="region of interest" description="Disordered" evidence="1">
    <location>
        <begin position="37"/>
        <end position="59"/>
    </location>
</feature>
<proteinExistence type="predicted"/>
<comment type="caution">
    <text evidence="3">The sequence shown here is derived from an EMBL/GenBank/DDBJ whole genome shotgun (WGS) entry which is preliminary data.</text>
</comment>
<gene>
    <name evidence="3" type="ORF">PoB_000819800</name>
</gene>
<keyword evidence="4" id="KW-1185">Reference proteome</keyword>
<evidence type="ECO:0000313" key="4">
    <source>
        <dbReference type="Proteomes" id="UP000735302"/>
    </source>
</evidence>